<feature type="coiled-coil region" evidence="1">
    <location>
        <begin position="1181"/>
        <end position="1211"/>
    </location>
</feature>
<proteinExistence type="predicted"/>
<name>A0A1J4KH96_9EUKA</name>
<evidence type="ECO:0000256" key="1">
    <source>
        <dbReference type="SAM" id="Coils"/>
    </source>
</evidence>
<dbReference type="GeneID" id="94837108"/>
<sequence>MHVLMMIANLKPQEFQDALTNHQPQMIRLFGSISDQNDQVSNKFVSTLPILINGNSDFQQVVGFYALEALVGRINRERPEFLNALLAVLNENLINQSLFVKNGYLKNIENMIKTPDQKILDLMDTLFNPNTSSQSEVFQQFLESTSIINYLCDNIIRGVLRPSNIHILSICIRNNKVLTQRIIEKINDFVRLALENNSMSNSNSLNNLTNATSTSTTNVTTNATSTTNNFEELFESFMFNSDENTHLLNSFIQSESNSVTDNFLNLCIFSILTAPNCKDDFSDVYQSLLLDIKHRSMMVSLFQFFVCICWESKQYCELLSEHLDSLFQLQFDEKVADDIKNMLNLLFVEIVFFTGKNKAKIGVINTSIAPSELISKLNSLILDNSTKFGKFTQQLIEFANENAQQLANSQSVSVNDSNDLEEIKKLNEIENNKNLARIEELKSLINEKDGIIQSANSEINELKNHLNGSVEIDEHMKIKEENNELKLKIEQLNQTIEDYNNISINNNNDQEIAVEQNQTLLNQINELTSNLEEKERSNSSIQSQNEELKSQNEELKSQNEELKSQNEELQNINEEIQSKIKELNTKLTEKVDLVTSIQAENEQLRNKIEKKAKESSEMAEKYNREISMLLSQQDKSGDDLIRSLNDQIKSYKNEIDEQRSGFENIKETFSQNLSDLQDENSKLKAENQSLLESNKELQSKISDNNLEKNSFKDNLENLQQIEHEIRNENDILKQQIKEMNLSMISKETFNLLKEEHDSISRKLKDFENKTEFNQQNNEFEQNKNLEKEKELENAILELTEKNKSLENSLEKERKKKESNHKIAEELRKTNGDLSSQVNLMKHQIEELESIVQNSNFNLQQEDFNAIELKAQIKHLNSQIEEMEETRYSQEKVDELNKVIENLRNENNNLQKICAIKEDHEKLISKQKVLIDDLKKENEKLQELSLNTDSSEKLQKLQTQNSSLKKELRSISLELKSIKTQNETQVEDFTKRLELAKKEKNQLILKLKKQKESSVNQNPNEISSSSFVSLNNSNINNNEEVEKLKKQIIDLQSTITSLKSENIQLKNAPEKALIAALQSDKQNLEVIINQLKEEVRELNDKISKQMYKQKKQNKKKSFDSFDSTKLMREIEILKRDNENQSHTISDLQMMLSSTNSASQINIESHSFSPIDYRNISVENEILSSQLKEFKAMDSENKRLNKENMELKKMIRQRNTFDSPSMMPSIESPRSTSGILSPDDRKKASRVIGKLWYDQHQQDVL</sequence>
<evidence type="ECO:0000256" key="2">
    <source>
        <dbReference type="SAM" id="MobiDB-lite"/>
    </source>
</evidence>
<comment type="caution">
    <text evidence="3">The sequence shown here is derived from an EMBL/GenBank/DDBJ whole genome shotgun (WGS) entry which is preliminary data.</text>
</comment>
<dbReference type="Proteomes" id="UP000179807">
    <property type="component" value="Unassembled WGS sequence"/>
</dbReference>
<dbReference type="RefSeq" id="XP_068362158.1">
    <property type="nucleotide sequence ID" value="XM_068502404.1"/>
</dbReference>
<protein>
    <submittedName>
        <fullName evidence="3">Uncharacterized protein</fullName>
    </submittedName>
</protein>
<dbReference type="AlphaFoldDB" id="A0A1J4KH96"/>
<gene>
    <name evidence="3" type="ORF">TRFO_22170</name>
</gene>
<feature type="region of interest" description="Disordered" evidence="2">
    <location>
        <begin position="532"/>
        <end position="566"/>
    </location>
</feature>
<organism evidence="3 4">
    <name type="scientific">Tritrichomonas foetus</name>
    <dbReference type="NCBI Taxonomy" id="1144522"/>
    <lineage>
        <taxon>Eukaryota</taxon>
        <taxon>Metamonada</taxon>
        <taxon>Parabasalia</taxon>
        <taxon>Tritrichomonadida</taxon>
        <taxon>Tritrichomonadidae</taxon>
        <taxon>Tritrichomonas</taxon>
    </lineage>
</organism>
<feature type="compositionally biased region" description="Basic and acidic residues" evidence="2">
    <location>
        <begin position="546"/>
        <end position="566"/>
    </location>
</feature>
<feature type="coiled-coil region" evidence="1">
    <location>
        <begin position="865"/>
        <end position="1107"/>
    </location>
</feature>
<evidence type="ECO:0000313" key="3">
    <source>
        <dbReference type="EMBL" id="OHT09022.1"/>
    </source>
</evidence>
<dbReference type="VEuPathDB" id="TrichDB:TRFO_22170"/>
<reference evidence="3" key="1">
    <citation type="submission" date="2016-10" db="EMBL/GenBank/DDBJ databases">
        <authorList>
            <person name="Benchimol M."/>
            <person name="Almeida L.G."/>
            <person name="Vasconcelos A.T."/>
            <person name="Perreira-Neves A."/>
            <person name="Rosa I.A."/>
            <person name="Tasca T."/>
            <person name="Bogo M.R."/>
            <person name="de Souza W."/>
        </authorList>
    </citation>
    <scope>NUCLEOTIDE SEQUENCE [LARGE SCALE GENOMIC DNA]</scope>
    <source>
        <strain evidence="3">K</strain>
    </source>
</reference>
<keyword evidence="4" id="KW-1185">Reference proteome</keyword>
<dbReference type="EMBL" id="MLAK01000650">
    <property type="protein sequence ID" value="OHT09022.1"/>
    <property type="molecule type" value="Genomic_DNA"/>
</dbReference>
<evidence type="ECO:0000313" key="4">
    <source>
        <dbReference type="Proteomes" id="UP000179807"/>
    </source>
</evidence>
<keyword evidence="1" id="KW-0175">Coiled coil</keyword>
<feature type="region of interest" description="Disordered" evidence="2">
    <location>
        <begin position="1215"/>
        <end position="1240"/>
    </location>
</feature>
<accession>A0A1J4KH96</accession>